<dbReference type="EMBL" id="JBFASG010000019">
    <property type="protein sequence ID" value="MEV4925048.1"/>
    <property type="molecule type" value="Genomic_DNA"/>
</dbReference>
<dbReference type="RefSeq" id="WP_366088879.1">
    <property type="nucleotide sequence ID" value="NZ_JBFASG010000019.1"/>
</dbReference>
<evidence type="ECO:0000313" key="2">
    <source>
        <dbReference type="Proteomes" id="UP001552479"/>
    </source>
</evidence>
<gene>
    <name evidence="1" type="ORF">AB0L03_19775</name>
</gene>
<name>A0ABV3IXA4_9ACTN</name>
<protein>
    <submittedName>
        <fullName evidence="1">Uncharacterized protein</fullName>
    </submittedName>
</protein>
<comment type="caution">
    <text evidence="1">The sequence shown here is derived from an EMBL/GenBank/DDBJ whole genome shotgun (WGS) entry which is preliminary data.</text>
</comment>
<organism evidence="1 2">
    <name type="scientific">Streptomyces roseoverticillatus</name>
    <dbReference type="NCBI Taxonomy" id="66429"/>
    <lineage>
        <taxon>Bacteria</taxon>
        <taxon>Bacillati</taxon>
        <taxon>Actinomycetota</taxon>
        <taxon>Actinomycetes</taxon>
        <taxon>Kitasatosporales</taxon>
        <taxon>Streptomycetaceae</taxon>
        <taxon>Streptomyces</taxon>
    </lineage>
</organism>
<proteinExistence type="predicted"/>
<reference evidence="1 2" key="1">
    <citation type="submission" date="2024-06" db="EMBL/GenBank/DDBJ databases">
        <title>The Natural Products Discovery Center: Release of the First 8490 Sequenced Strains for Exploring Actinobacteria Biosynthetic Diversity.</title>
        <authorList>
            <person name="Kalkreuter E."/>
            <person name="Kautsar S.A."/>
            <person name="Yang D."/>
            <person name="Bader C.D."/>
            <person name="Teijaro C.N."/>
            <person name="Fluegel L."/>
            <person name="Davis C.M."/>
            <person name="Simpson J.R."/>
            <person name="Lauterbach L."/>
            <person name="Steele A.D."/>
            <person name="Gui C."/>
            <person name="Meng S."/>
            <person name="Li G."/>
            <person name="Viehrig K."/>
            <person name="Ye F."/>
            <person name="Su P."/>
            <person name="Kiefer A.F."/>
            <person name="Nichols A."/>
            <person name="Cepeda A.J."/>
            <person name="Yan W."/>
            <person name="Fan B."/>
            <person name="Jiang Y."/>
            <person name="Adhikari A."/>
            <person name="Zheng C.-J."/>
            <person name="Schuster L."/>
            <person name="Cowan T.M."/>
            <person name="Smanski M.J."/>
            <person name="Chevrette M.G."/>
            <person name="De Carvalho L.P.S."/>
            <person name="Shen B."/>
        </authorList>
    </citation>
    <scope>NUCLEOTIDE SEQUENCE [LARGE SCALE GENOMIC DNA]</scope>
    <source>
        <strain evidence="1 2">NPDC053791</strain>
    </source>
</reference>
<dbReference type="Proteomes" id="UP001552479">
    <property type="component" value="Unassembled WGS sequence"/>
</dbReference>
<evidence type="ECO:0000313" key="1">
    <source>
        <dbReference type="EMBL" id="MEV4925048.1"/>
    </source>
</evidence>
<sequence>MSASRTARRRERILPPERLSPRRQLELLDTVADLGGEQRVPVPPAAVADRMRLSVKTISSAPGFFEQAGLAEHGRGAWRVSETGLRLAWLRAADSARARILLHRHWQGQWFQQDAVRLLAAGALEEGVFADRLGRDLPGPSERRLCLVEWLAYALIVERDEDGLITLPQDTPGQAGRHAGPAQAAGTHGIIDPLLHKTAKDVTTLPTARFLELMAAFRSVFTALAPSAPSGPAAT</sequence>
<accession>A0ABV3IXA4</accession>
<keyword evidence="2" id="KW-1185">Reference proteome</keyword>